<evidence type="ECO:0000313" key="3">
    <source>
        <dbReference type="Proteomes" id="UP000479710"/>
    </source>
</evidence>
<feature type="region of interest" description="Disordered" evidence="1">
    <location>
        <begin position="54"/>
        <end position="98"/>
    </location>
</feature>
<proteinExistence type="predicted"/>
<keyword evidence="3" id="KW-1185">Reference proteome</keyword>
<organism evidence="2 3">
    <name type="scientific">Oryza meyeriana var. granulata</name>
    <dbReference type="NCBI Taxonomy" id="110450"/>
    <lineage>
        <taxon>Eukaryota</taxon>
        <taxon>Viridiplantae</taxon>
        <taxon>Streptophyta</taxon>
        <taxon>Embryophyta</taxon>
        <taxon>Tracheophyta</taxon>
        <taxon>Spermatophyta</taxon>
        <taxon>Magnoliopsida</taxon>
        <taxon>Liliopsida</taxon>
        <taxon>Poales</taxon>
        <taxon>Poaceae</taxon>
        <taxon>BOP clade</taxon>
        <taxon>Oryzoideae</taxon>
        <taxon>Oryzeae</taxon>
        <taxon>Oryzinae</taxon>
        <taxon>Oryza</taxon>
        <taxon>Oryza meyeriana</taxon>
    </lineage>
</organism>
<feature type="compositionally biased region" description="Basic and acidic residues" evidence="1">
    <location>
        <begin position="54"/>
        <end position="64"/>
    </location>
</feature>
<name>A0A6G1BXX1_9ORYZ</name>
<comment type="caution">
    <text evidence="2">The sequence shown here is derived from an EMBL/GenBank/DDBJ whole genome shotgun (WGS) entry which is preliminary data.</text>
</comment>
<accession>A0A6G1BXX1</accession>
<protein>
    <submittedName>
        <fullName evidence="2">Uncharacterized protein</fullName>
    </submittedName>
</protein>
<gene>
    <name evidence="2" type="ORF">E2562_017719</name>
</gene>
<evidence type="ECO:0000256" key="1">
    <source>
        <dbReference type="SAM" id="MobiDB-lite"/>
    </source>
</evidence>
<sequence length="118" mass="12683">MSSPPSSPLLSSATKDILEEVGKNDQACYSNEIETLEREIGDRVVERWTSVVPGERRGHGRLDGEGVVTREVGEPRYGHPDPTAMEWPSGVTPPPRIRPQQAVDLATTTMACGGSGSP</sequence>
<dbReference type="EMBL" id="SPHZ02000011">
    <property type="protein sequence ID" value="KAF0892756.1"/>
    <property type="molecule type" value="Genomic_DNA"/>
</dbReference>
<evidence type="ECO:0000313" key="2">
    <source>
        <dbReference type="EMBL" id="KAF0892756.1"/>
    </source>
</evidence>
<dbReference type="Proteomes" id="UP000479710">
    <property type="component" value="Unassembled WGS sequence"/>
</dbReference>
<dbReference type="AlphaFoldDB" id="A0A6G1BXX1"/>
<reference evidence="2 3" key="1">
    <citation type="submission" date="2019-11" db="EMBL/GenBank/DDBJ databases">
        <title>Whole genome sequence of Oryza granulata.</title>
        <authorList>
            <person name="Li W."/>
        </authorList>
    </citation>
    <scope>NUCLEOTIDE SEQUENCE [LARGE SCALE GENOMIC DNA]</scope>
    <source>
        <strain evidence="3">cv. Menghai</strain>
        <tissue evidence="2">Leaf</tissue>
    </source>
</reference>